<evidence type="ECO:0000313" key="1">
    <source>
        <dbReference type="EMBL" id="MFC3848881.1"/>
    </source>
</evidence>
<reference evidence="2" key="1">
    <citation type="journal article" date="2019" name="Int. J. Syst. Evol. Microbiol.">
        <title>The Global Catalogue of Microorganisms (GCM) 10K type strain sequencing project: providing services to taxonomists for standard genome sequencing and annotation.</title>
        <authorList>
            <consortium name="The Broad Institute Genomics Platform"/>
            <consortium name="The Broad Institute Genome Sequencing Center for Infectious Disease"/>
            <person name="Wu L."/>
            <person name="Ma J."/>
        </authorList>
    </citation>
    <scope>NUCLEOTIDE SEQUENCE [LARGE SCALE GENOMIC DNA]</scope>
    <source>
        <strain evidence="2">CCUG 53252</strain>
    </source>
</reference>
<proteinExistence type="predicted"/>
<name>A0ABV7ZNA8_9CORY</name>
<keyword evidence="2" id="KW-1185">Reference proteome</keyword>
<organism evidence="1 2">
    <name type="scientific">Corynebacterium hansenii</name>
    <dbReference type="NCBI Taxonomy" id="394964"/>
    <lineage>
        <taxon>Bacteria</taxon>
        <taxon>Bacillati</taxon>
        <taxon>Actinomycetota</taxon>
        <taxon>Actinomycetes</taxon>
        <taxon>Mycobacteriales</taxon>
        <taxon>Corynebacteriaceae</taxon>
        <taxon>Corynebacterium</taxon>
    </lineage>
</organism>
<sequence length="245" mass="26189">MTTRPCTWPVDRTCLPENADPAIVAEAVNTAVGVLWALTGRRFGTCPVEARPCPPGTPPSGIPLAPGPGWVPHLDNGTIRNAPACTTTACDRTGAIILPGPVHKLLGMSVDGDDVDLSSIVVHGDRIMRRDGHPWPAQHLDRPEGDPGTWSIRYLRGTPPPAGAAHAVGTLAKEFLAACTTGKCALPRRTTQVQRQGVTVSMVDPQDIFDSGATGLPEVDLWIRAWNPNRLVEPSTVWSPDQSIW</sequence>
<comment type="caution">
    <text evidence="1">The sequence shown here is derived from an EMBL/GenBank/DDBJ whole genome shotgun (WGS) entry which is preliminary data.</text>
</comment>
<protein>
    <recommendedName>
        <fullName evidence="3">Head-to-tail adaptor</fullName>
    </recommendedName>
</protein>
<evidence type="ECO:0000313" key="2">
    <source>
        <dbReference type="Proteomes" id="UP001595751"/>
    </source>
</evidence>
<dbReference type="EMBL" id="JBHRZN010000001">
    <property type="protein sequence ID" value="MFC3848881.1"/>
    <property type="molecule type" value="Genomic_DNA"/>
</dbReference>
<gene>
    <name evidence="1" type="ORF">ACFORJ_01690</name>
</gene>
<evidence type="ECO:0008006" key="3">
    <source>
        <dbReference type="Google" id="ProtNLM"/>
    </source>
</evidence>
<dbReference type="Proteomes" id="UP001595751">
    <property type="component" value="Unassembled WGS sequence"/>
</dbReference>
<accession>A0ABV7ZNA8</accession>
<dbReference type="RefSeq" id="WP_290291757.1">
    <property type="nucleotide sequence ID" value="NZ_CP047211.1"/>
</dbReference>